<dbReference type="Pfam" id="PF14214">
    <property type="entry name" value="Helitron_like_N"/>
    <property type="match status" value="1"/>
</dbReference>
<dbReference type="Proteomes" id="UP001652700">
    <property type="component" value="Unplaced"/>
</dbReference>
<dbReference type="PANTHER" id="PTHR45786:SF74">
    <property type="entry name" value="ATP-DEPENDENT DNA HELICASE"/>
    <property type="match status" value="1"/>
</dbReference>
<reference evidence="3" key="1">
    <citation type="submission" date="2025-05" db="UniProtKB">
        <authorList>
            <consortium name="EnsemblMetazoa"/>
        </authorList>
    </citation>
    <scope>IDENTIFICATION</scope>
</reference>
<dbReference type="PANTHER" id="PTHR45786">
    <property type="entry name" value="DNA BINDING PROTEIN-LIKE"/>
    <property type="match status" value="1"/>
</dbReference>
<name>A0ABM5L1C4_DIAVI</name>
<feature type="region of interest" description="Disordered" evidence="1">
    <location>
        <begin position="1"/>
        <end position="61"/>
    </location>
</feature>
<evidence type="ECO:0000313" key="4">
    <source>
        <dbReference type="Proteomes" id="UP001652700"/>
    </source>
</evidence>
<evidence type="ECO:0000256" key="1">
    <source>
        <dbReference type="SAM" id="MobiDB-lite"/>
    </source>
</evidence>
<feature type="domain" description="Helitron helicase-like" evidence="2">
    <location>
        <begin position="305"/>
        <end position="486"/>
    </location>
</feature>
<accession>A0ABM5L1C4</accession>
<keyword evidence="4" id="KW-1185">Reference proteome</keyword>
<sequence>MPRRKKGGDLASSAAKRRKQKEHRRNETEEEREARLQNQRTRMRTLRSTKNEERKENESIEESRILKDNLTKEAFHYEPTKKYYNHKHVVIGKMDNICQFCHAKKFSKETAGLCCMNGKIRLPPLEAPPQEFLHYMTGETQESKHFLQNIRSYNSCFQMTSFGVTSTNTNRNKFEYVFSIQGQIYHKIVSLLPMPNKDYKFLPHDFKIVIRADKRPPGEHERRFNAPQIDEVAIVIVDNENTSRDIIVQRRGKGLQRIAETHRSYDALQYPLIFLHGEDGYHFNIKQVHPETGIETNKKVTSKEFYAYRLMIRDNETYNHILNTRRLFQQFLVDMYAKIEAERMLYIRLNQKKLRTEEYIHLRDAIMNDGNIDDIGTMVILPSSYTGSPRHMHEYTQDAMTYVRKYGRPDLFITFTCNSSWPDIKEQLKYGQTSMDRHDIIARVFRQKQKRFIEVITKYHIFGTVRCWMYTIEWQKRGLPHSHNLIWLHDKIYPTDIDKIIQAEFPDLQKKPELYNIVVKNMIHGPCGSLNFNAPCMSDGKCTKKYPKPYLDDTKTEEDGYPKYRRRSPKNGGFTAKIRIQGKDELEIDNQWVVPYNPLLSKMFQAHINVEYCNSVKSIKYICKYVNKGSDMAVFQIVQNSEQNNRNDEILMYQMGRYINSNEAAWRIFSFPIHERKPAVQHLAVHLENGQRVYFTRESARKIASEPPENTTLTAFFQLCQTDSFAKTLLYVDVPIYYTWDKTRKIFQRRKQGMPEEGHPEIMKADTIGRVSTVHPNNAECFYLRMLLHEIRGPTSFTDLRTINGY</sequence>
<dbReference type="EnsemblMetazoa" id="XM_050660281.1">
    <property type="protein sequence ID" value="XP_050516238.1"/>
    <property type="gene ID" value="LOC126891105"/>
</dbReference>
<organism evidence="3 4">
    <name type="scientific">Diabrotica virgifera virgifera</name>
    <name type="common">western corn rootworm</name>
    <dbReference type="NCBI Taxonomy" id="50390"/>
    <lineage>
        <taxon>Eukaryota</taxon>
        <taxon>Metazoa</taxon>
        <taxon>Ecdysozoa</taxon>
        <taxon>Arthropoda</taxon>
        <taxon>Hexapoda</taxon>
        <taxon>Insecta</taxon>
        <taxon>Pterygota</taxon>
        <taxon>Neoptera</taxon>
        <taxon>Endopterygota</taxon>
        <taxon>Coleoptera</taxon>
        <taxon>Polyphaga</taxon>
        <taxon>Cucujiformia</taxon>
        <taxon>Chrysomeloidea</taxon>
        <taxon>Chrysomelidae</taxon>
        <taxon>Galerucinae</taxon>
        <taxon>Diabroticina</taxon>
        <taxon>Diabroticites</taxon>
        <taxon>Diabrotica</taxon>
    </lineage>
</organism>
<evidence type="ECO:0000313" key="3">
    <source>
        <dbReference type="EnsemblMetazoa" id="XP_050516238.1"/>
    </source>
</evidence>
<evidence type="ECO:0000259" key="2">
    <source>
        <dbReference type="Pfam" id="PF14214"/>
    </source>
</evidence>
<dbReference type="RefSeq" id="XP_050516238.1">
    <property type="nucleotide sequence ID" value="XM_050660281.1"/>
</dbReference>
<dbReference type="InterPro" id="IPR025476">
    <property type="entry name" value="Helitron_helicase-like"/>
</dbReference>
<proteinExistence type="predicted"/>
<feature type="compositionally biased region" description="Basic and acidic residues" evidence="1">
    <location>
        <begin position="24"/>
        <end position="35"/>
    </location>
</feature>
<feature type="compositionally biased region" description="Basic and acidic residues" evidence="1">
    <location>
        <begin position="49"/>
        <end position="61"/>
    </location>
</feature>
<protein>
    <recommendedName>
        <fullName evidence="2">Helitron helicase-like domain-containing protein</fullName>
    </recommendedName>
</protein>
<dbReference type="GeneID" id="126891105"/>